<evidence type="ECO:0000313" key="4">
    <source>
        <dbReference type="RefSeq" id="XP_031570373.1"/>
    </source>
</evidence>
<feature type="compositionally biased region" description="Polar residues" evidence="1">
    <location>
        <begin position="331"/>
        <end position="340"/>
    </location>
</feature>
<dbReference type="InterPro" id="IPR016024">
    <property type="entry name" value="ARM-type_fold"/>
</dbReference>
<proteinExistence type="predicted"/>
<dbReference type="InterPro" id="IPR000719">
    <property type="entry name" value="Prot_kinase_dom"/>
</dbReference>
<keyword evidence="3" id="KW-1185">Reference proteome</keyword>
<evidence type="ECO:0000259" key="2">
    <source>
        <dbReference type="PROSITE" id="PS50011"/>
    </source>
</evidence>
<dbReference type="FunCoup" id="A0A6P8IWD9">
    <property type="interactions" value="774"/>
</dbReference>
<dbReference type="SUPFAM" id="SSF48371">
    <property type="entry name" value="ARM repeat"/>
    <property type="match status" value="2"/>
</dbReference>
<dbReference type="Pfam" id="PF00069">
    <property type="entry name" value="Pkinase"/>
    <property type="match status" value="1"/>
</dbReference>
<dbReference type="InParanoid" id="A0A6P8IWD9"/>
<dbReference type="Gene3D" id="1.10.510.10">
    <property type="entry name" value="Transferase(Phosphotransferase) domain 1"/>
    <property type="match status" value="1"/>
</dbReference>
<dbReference type="PROSITE" id="PS50011">
    <property type="entry name" value="PROTEIN_KINASE_DOM"/>
    <property type="match status" value="1"/>
</dbReference>
<name>A0A6P8IWD9_ACTTE</name>
<dbReference type="Gene3D" id="1.25.10.10">
    <property type="entry name" value="Leucine-rich Repeat Variant"/>
    <property type="match status" value="1"/>
</dbReference>
<dbReference type="Proteomes" id="UP000515163">
    <property type="component" value="Unplaced"/>
</dbReference>
<dbReference type="KEGG" id="aten:116304735"/>
<dbReference type="PANTHER" id="PTHR46240">
    <property type="entry name" value="SER/THR PROTEIN KINASE ULK4"/>
    <property type="match status" value="1"/>
</dbReference>
<reference evidence="4" key="1">
    <citation type="submission" date="2025-08" db="UniProtKB">
        <authorList>
            <consortium name="RefSeq"/>
        </authorList>
    </citation>
    <scope>IDENTIFICATION</scope>
    <source>
        <tissue evidence="4">Tentacle</tissue>
    </source>
</reference>
<evidence type="ECO:0000313" key="3">
    <source>
        <dbReference type="Proteomes" id="UP000515163"/>
    </source>
</evidence>
<dbReference type="CDD" id="cd14010">
    <property type="entry name" value="STKc_ULK4"/>
    <property type="match status" value="1"/>
</dbReference>
<protein>
    <submittedName>
        <fullName evidence="4">Serine/threonine-protein kinase ULK4-like</fullName>
    </submittedName>
</protein>
<dbReference type="GeneID" id="116304735"/>
<dbReference type="InterPro" id="IPR011009">
    <property type="entry name" value="Kinase-like_dom_sf"/>
</dbReference>
<organism evidence="3 4">
    <name type="scientific">Actinia tenebrosa</name>
    <name type="common">Australian red waratah sea anemone</name>
    <dbReference type="NCBI Taxonomy" id="6105"/>
    <lineage>
        <taxon>Eukaryota</taxon>
        <taxon>Metazoa</taxon>
        <taxon>Cnidaria</taxon>
        <taxon>Anthozoa</taxon>
        <taxon>Hexacorallia</taxon>
        <taxon>Actiniaria</taxon>
        <taxon>Actiniidae</taxon>
        <taxon>Actinia</taxon>
    </lineage>
</organism>
<evidence type="ECO:0000256" key="1">
    <source>
        <dbReference type="SAM" id="MobiDB-lite"/>
    </source>
</evidence>
<dbReference type="SUPFAM" id="SSF56112">
    <property type="entry name" value="Protein kinase-like (PK-like)"/>
    <property type="match status" value="1"/>
</dbReference>
<feature type="domain" description="Protein kinase" evidence="2">
    <location>
        <begin position="4"/>
        <end position="270"/>
    </location>
</feature>
<dbReference type="InterPro" id="IPR045906">
    <property type="entry name" value="ULK4"/>
</dbReference>
<dbReference type="InterPro" id="IPR011989">
    <property type="entry name" value="ARM-like"/>
</dbReference>
<dbReference type="GO" id="GO:0004672">
    <property type="term" value="F:protein kinase activity"/>
    <property type="evidence" value="ECO:0007669"/>
    <property type="project" value="InterPro"/>
</dbReference>
<dbReference type="OrthoDB" id="24822at2759"/>
<dbReference type="GO" id="GO:0005524">
    <property type="term" value="F:ATP binding"/>
    <property type="evidence" value="ECO:0007669"/>
    <property type="project" value="InterPro"/>
</dbReference>
<feature type="region of interest" description="Disordered" evidence="1">
    <location>
        <begin position="317"/>
        <end position="340"/>
    </location>
</feature>
<dbReference type="PANTHER" id="PTHR46240:SF1">
    <property type="entry name" value="SERINE_THREONINE-PROTEIN KINASE ULK4"/>
    <property type="match status" value="1"/>
</dbReference>
<dbReference type="RefSeq" id="XP_031570373.1">
    <property type="nucleotide sequence ID" value="XM_031714513.1"/>
</dbReference>
<gene>
    <name evidence="4" type="primary">LOC116304735</name>
</gene>
<sequence>MENYVLYDEIGRGDYSVVYKGRKKGTVEFVAIHCVDKSKRLELRNAVRITHDLEHPKIVKFHEWYETTNHIWMVVELCTGYSLDAIISQDTNLPEETVKQFGREMLEGLFYLHSLGVLYCDLKPSKILLDGPGHIKLSDFALSCVEGEDDIFDLEDDDTQISSDKRLPKPSPYYMAPEVLMGSPPSKASDLWSFGCLLFELFTGKQPFAADTLEELAEKILGDCCPDINQVIDGEIISGSSNLTSLINRLLIKDPPQRLNWSDLIKHPFWDNSLDYLLCAETEDNRKGLVSEQYNENAQDIITEAAFEDVIEENRPTSKENGLFETESDTRGVNQGTYTFKSKPHEVNRSKLVSSDEKNVRKPGQFHLSENSEELRNGKQSIPNIQTNNQSKAMVLKNNASISIERQHTVVLNKKIKNSGQKESTVASNNDKDGIGTSTAIANDEDNAPAPQISDLIFHSSDFVVTPIIDNIKIKKMSMPRFDPKALCCQALKPEEVLHLSDEDVSEHLKSIDNLFSPNQKTSGNAAFVQRSKLHTAAYLAMLCRHGDIANIIFESNLVSSMLYQVKNGFSVDLKARIGYCLGLLAGCATLISEDFNMTEVFTVLTEVIRDNFRNTQLKQHLVPALGEFLFYASTQEETENRQIAKWDVPAITFVIITRCLHDGEDIYVQHFAAKTIDNVASTHGRHCARFASNDTSQLLWKLFTHCTVDNQKVTAISALCRLSCHSVGVFQYVVEKAGSKAVQDALSSGIPQVQQALVTMFASLISSKPQSKRLIQEKDIISKVMRIFDSHSAVIRGKAFLLIVSLVQCNQEALLMCCQARLVMHIEKDQKRGTPMKGEVPETLQYLMHCLQKCVECLVEGALNILENVLSSLHSVEGRRHPSAAHTKQLRLHLPNLPVILHLITSHAFRSLIVTDGFLVDIGLLLTHVMSIDCGNTSLGTAAGPSAEEDLTYVVLSIVECITQHPPLLLEFASSVSVNILPILVALVSSANGNTRALSFRLFAEVASLYLDNQNVYNSASNAESVVASTNKLNEVIRNNLLPQYHTILQDQNPLPAYGLKLLSSLQDHCPDILQDFLDQDLVLSLLHITNSQTNAGNITMTTAIVNLLSHVLMTKDVDMAILYHQGLVDCVKTLFIEVTTTLDTDENFDSEDVSAMLMPLLDILSIILKYVSKEVRHALLEKTKGEATQAAEALLIDTKPLADVTGMLISLLGNQDDKLQEKALKNLYLMAELFGGLYADAMSEVNVQHFATALQIADENQKKQLLRIIKRMVSSNAIHSRSILAHGQPLIDVFSKLEAAPKAAALQTLAKEILQKIGVTS</sequence>
<accession>A0A6P8IWD9</accession>
<dbReference type="InterPro" id="IPR056981">
    <property type="entry name" value="HEAT_ULK4_RUNKEL"/>
</dbReference>
<dbReference type="Pfam" id="PF23606">
    <property type="entry name" value="HEAT_ULK4"/>
    <property type="match status" value="1"/>
</dbReference>